<sequence length="185" mass="20098">MKKLVGMVALAACCSVPMFAQDMGGMKMSKPASKEAMPSPRHEADVDLAGKKVHISYGAPSVRGRKVLGTDLVPYTTWWRTGANEATTFETTGDVMVGSLHVPAGKYTLVTLPAEGQWQLVLCKHTGQWGTERFAAEDLGKVPMMKTAIPKQELMSIGFEKTAGKKTQLHIKWDTFDVSVPVTAM</sequence>
<evidence type="ECO:0000313" key="3">
    <source>
        <dbReference type="Proteomes" id="UP000006056"/>
    </source>
</evidence>
<protein>
    <recommendedName>
        <fullName evidence="4">DUF2911 domain-containing protein</fullName>
    </recommendedName>
</protein>
<feature type="signal peptide" evidence="1">
    <location>
        <begin position="1"/>
        <end position="20"/>
    </location>
</feature>
<evidence type="ECO:0000256" key="1">
    <source>
        <dbReference type="SAM" id="SignalP"/>
    </source>
</evidence>
<accession>I3ZKF0</accession>
<dbReference type="Proteomes" id="UP000006056">
    <property type="component" value="Chromosome"/>
</dbReference>
<keyword evidence="1" id="KW-0732">Signal</keyword>
<evidence type="ECO:0008006" key="4">
    <source>
        <dbReference type="Google" id="ProtNLM"/>
    </source>
</evidence>
<name>I3ZKF0_TERRK</name>
<dbReference type="Pfam" id="PF11138">
    <property type="entry name" value="DUF2911"/>
    <property type="match status" value="1"/>
</dbReference>
<evidence type="ECO:0000313" key="2">
    <source>
        <dbReference type="EMBL" id="AFL89718.1"/>
    </source>
</evidence>
<dbReference type="InterPro" id="IPR021314">
    <property type="entry name" value="DUF2911"/>
</dbReference>
<dbReference type="PATRIC" id="fig|926566.3.peg.3448"/>
<dbReference type="KEGG" id="trs:Terro_3504"/>
<dbReference type="eggNOG" id="COG0457">
    <property type="taxonomic scope" value="Bacteria"/>
</dbReference>
<keyword evidence="3" id="KW-1185">Reference proteome</keyword>
<dbReference type="OrthoDB" id="117787at2"/>
<organism evidence="2 3">
    <name type="scientific">Terriglobus roseus (strain DSM 18391 / NRRL B-41598 / KBS 63)</name>
    <dbReference type="NCBI Taxonomy" id="926566"/>
    <lineage>
        <taxon>Bacteria</taxon>
        <taxon>Pseudomonadati</taxon>
        <taxon>Acidobacteriota</taxon>
        <taxon>Terriglobia</taxon>
        <taxon>Terriglobales</taxon>
        <taxon>Acidobacteriaceae</taxon>
        <taxon>Terriglobus</taxon>
    </lineage>
</organism>
<dbReference type="HOGENOM" id="CLU_107963_0_0_0"/>
<proteinExistence type="predicted"/>
<dbReference type="AlphaFoldDB" id="I3ZKF0"/>
<dbReference type="EMBL" id="CP003379">
    <property type="protein sequence ID" value="AFL89718.1"/>
    <property type="molecule type" value="Genomic_DNA"/>
</dbReference>
<reference evidence="2 3" key="1">
    <citation type="submission" date="2012-06" db="EMBL/GenBank/DDBJ databases">
        <title>Complete genome of Terriglobus roseus DSM 18391.</title>
        <authorList>
            <consortium name="US DOE Joint Genome Institute (JGI-PGF)"/>
            <person name="Lucas S."/>
            <person name="Copeland A."/>
            <person name="Lapidus A."/>
            <person name="Glavina del Rio T."/>
            <person name="Dalin E."/>
            <person name="Tice H."/>
            <person name="Bruce D."/>
            <person name="Goodwin L."/>
            <person name="Pitluck S."/>
            <person name="Peters L."/>
            <person name="Mikhailova N."/>
            <person name="Munk A.C.C."/>
            <person name="Kyrpides N."/>
            <person name="Mavromatis K."/>
            <person name="Ivanova N."/>
            <person name="Brettin T."/>
            <person name="Detter J.C."/>
            <person name="Han C."/>
            <person name="Larimer F."/>
            <person name="Land M."/>
            <person name="Hauser L."/>
            <person name="Markowitz V."/>
            <person name="Cheng J.-F."/>
            <person name="Hugenholtz P."/>
            <person name="Woyke T."/>
            <person name="Wu D."/>
            <person name="Brambilla E."/>
            <person name="Klenk H.-P."/>
            <person name="Eisen J.A."/>
        </authorList>
    </citation>
    <scope>NUCLEOTIDE SEQUENCE [LARGE SCALE GENOMIC DNA]</scope>
    <source>
        <strain evidence="3">DSM 18391 / NRRL B-41598 / KBS 63</strain>
    </source>
</reference>
<dbReference type="RefSeq" id="WP_014786979.1">
    <property type="nucleotide sequence ID" value="NC_018014.1"/>
</dbReference>
<dbReference type="STRING" id="926566.Terro_3504"/>
<feature type="chain" id="PRO_5003684978" description="DUF2911 domain-containing protein" evidence="1">
    <location>
        <begin position="21"/>
        <end position="185"/>
    </location>
</feature>
<gene>
    <name evidence="2" type="ordered locus">Terro_3504</name>
</gene>